<dbReference type="PANTHER" id="PTHR22911">
    <property type="entry name" value="ACYL-MALONYL CONDENSING ENZYME-RELATED"/>
    <property type="match status" value="1"/>
</dbReference>
<feature type="transmembrane region" description="Helical" evidence="2">
    <location>
        <begin position="40"/>
        <end position="64"/>
    </location>
</feature>
<keyword evidence="2" id="KW-0812">Transmembrane</keyword>
<proteinExistence type="inferred from homology"/>
<comment type="caution">
    <text evidence="4">The sequence shown here is derived from an EMBL/GenBank/DDBJ whole genome shotgun (WGS) entry which is preliminary data.</text>
</comment>
<dbReference type="EMBL" id="JAMZMM010000112">
    <property type="protein sequence ID" value="MCP2729385.1"/>
    <property type="molecule type" value="Genomic_DNA"/>
</dbReference>
<keyword evidence="5" id="KW-1185">Reference proteome</keyword>
<feature type="domain" description="EamA" evidence="3">
    <location>
        <begin position="15"/>
        <end position="148"/>
    </location>
</feature>
<dbReference type="Proteomes" id="UP001204953">
    <property type="component" value="Unassembled WGS sequence"/>
</dbReference>
<dbReference type="Pfam" id="PF00892">
    <property type="entry name" value="EamA"/>
    <property type="match status" value="2"/>
</dbReference>
<keyword evidence="2" id="KW-1133">Transmembrane helix</keyword>
<feature type="transmembrane region" description="Helical" evidence="2">
    <location>
        <begin position="281"/>
        <end position="300"/>
    </location>
</feature>
<feature type="transmembrane region" description="Helical" evidence="2">
    <location>
        <begin position="132"/>
        <end position="150"/>
    </location>
</feature>
<feature type="transmembrane region" description="Helical" evidence="2">
    <location>
        <begin position="162"/>
        <end position="181"/>
    </location>
</feature>
<keyword evidence="2" id="KW-0472">Membrane</keyword>
<sequence>MKITKQPLMWQVGLILFAGIIAISTSAIFIRLAITSAKVSGIGFSLFLSASRLTIASLLLIPAWRNFHSIPLTPGALRYGVAAGICLALHFATWITSLSFTSITASTTLVATNPIWVALLSWFWYKEKLTKITVLGISIAFMGGLLISMGNQETVNVVKNPLLGNFLALVGAFMNSLYLLFGKEAQRRGLGIGSYVAVAYSTGALVLLPLPLVFGVNYFSYPNSVYFYVLLTAILPQMVGHTSFNWAMRYLSPTLVTLATLCEPVGASFLGYFIFHEVPGVHVIVGAIVLLSGIAIAIVGSRT</sequence>
<evidence type="ECO:0000259" key="3">
    <source>
        <dbReference type="Pfam" id="PF00892"/>
    </source>
</evidence>
<evidence type="ECO:0000256" key="2">
    <source>
        <dbReference type="SAM" id="Phobius"/>
    </source>
</evidence>
<dbReference type="RefSeq" id="WP_254012170.1">
    <property type="nucleotide sequence ID" value="NZ_JAMZMM010000112.1"/>
</dbReference>
<evidence type="ECO:0000256" key="1">
    <source>
        <dbReference type="ARBA" id="ARBA00007362"/>
    </source>
</evidence>
<accession>A0AAE3GRI3</accession>
<name>A0AAE3GRI3_9CYAN</name>
<feature type="transmembrane region" description="Helical" evidence="2">
    <location>
        <begin position="193"/>
        <end position="219"/>
    </location>
</feature>
<protein>
    <submittedName>
        <fullName evidence="4">DMT family transporter</fullName>
    </submittedName>
</protein>
<gene>
    <name evidence="4" type="ORF">NJ959_13075</name>
</gene>
<dbReference type="InterPro" id="IPR000620">
    <property type="entry name" value="EamA_dom"/>
</dbReference>
<evidence type="ECO:0000313" key="4">
    <source>
        <dbReference type="EMBL" id="MCP2729385.1"/>
    </source>
</evidence>
<organism evidence="4 5">
    <name type="scientific">Limnofasciculus baicalensis BBK-W-15</name>
    <dbReference type="NCBI Taxonomy" id="2699891"/>
    <lineage>
        <taxon>Bacteria</taxon>
        <taxon>Bacillati</taxon>
        <taxon>Cyanobacteriota</taxon>
        <taxon>Cyanophyceae</taxon>
        <taxon>Coleofasciculales</taxon>
        <taxon>Coleofasciculaceae</taxon>
        <taxon>Limnofasciculus</taxon>
        <taxon>Limnofasciculus baicalensis</taxon>
    </lineage>
</organism>
<evidence type="ECO:0000313" key="5">
    <source>
        <dbReference type="Proteomes" id="UP001204953"/>
    </source>
</evidence>
<feature type="domain" description="EamA" evidence="3">
    <location>
        <begin position="163"/>
        <end position="297"/>
    </location>
</feature>
<reference evidence="4" key="1">
    <citation type="submission" date="2022-06" db="EMBL/GenBank/DDBJ databases">
        <title>New cyanobacteria of genus Symplocastrum in benthos of Lake Baikal.</title>
        <authorList>
            <person name="Sorokovikova E."/>
            <person name="Tikhonova I."/>
            <person name="Krasnopeev A."/>
            <person name="Evseev P."/>
            <person name="Gladkikh A."/>
            <person name="Belykh O."/>
        </authorList>
    </citation>
    <scope>NUCLEOTIDE SEQUENCE</scope>
    <source>
        <strain evidence="4">BBK-W-15</strain>
    </source>
</reference>
<feature type="transmembrane region" description="Helical" evidence="2">
    <location>
        <begin position="12"/>
        <end position="34"/>
    </location>
</feature>
<dbReference type="PANTHER" id="PTHR22911:SF76">
    <property type="entry name" value="EAMA DOMAIN-CONTAINING PROTEIN"/>
    <property type="match status" value="1"/>
</dbReference>
<feature type="transmembrane region" description="Helical" evidence="2">
    <location>
        <begin position="255"/>
        <end position="275"/>
    </location>
</feature>
<feature type="transmembrane region" description="Helical" evidence="2">
    <location>
        <begin position="103"/>
        <end position="125"/>
    </location>
</feature>
<dbReference type="AlphaFoldDB" id="A0AAE3GRI3"/>
<feature type="transmembrane region" description="Helical" evidence="2">
    <location>
        <begin position="76"/>
        <end position="97"/>
    </location>
</feature>
<comment type="similarity">
    <text evidence="1">Belongs to the EamA transporter family.</text>
</comment>
<dbReference type="SUPFAM" id="SSF103481">
    <property type="entry name" value="Multidrug resistance efflux transporter EmrE"/>
    <property type="match status" value="2"/>
</dbReference>
<dbReference type="GO" id="GO:0016020">
    <property type="term" value="C:membrane"/>
    <property type="evidence" value="ECO:0007669"/>
    <property type="project" value="InterPro"/>
</dbReference>
<feature type="transmembrane region" description="Helical" evidence="2">
    <location>
        <begin position="225"/>
        <end position="248"/>
    </location>
</feature>
<dbReference type="InterPro" id="IPR037185">
    <property type="entry name" value="EmrE-like"/>
</dbReference>